<dbReference type="PANTHER" id="PTHR24171:SF9">
    <property type="entry name" value="ANKYRIN REPEAT DOMAIN-CONTAINING PROTEIN 39"/>
    <property type="match status" value="1"/>
</dbReference>
<protein>
    <submittedName>
        <fullName evidence="5">Ankyrin</fullName>
    </submittedName>
</protein>
<keyword evidence="6" id="KW-1185">Reference proteome</keyword>
<dbReference type="Proteomes" id="UP000284403">
    <property type="component" value="Unassembled WGS sequence"/>
</dbReference>
<evidence type="ECO:0000256" key="4">
    <source>
        <dbReference type="SAM" id="MobiDB-lite"/>
    </source>
</evidence>
<feature type="region of interest" description="Disordered" evidence="4">
    <location>
        <begin position="279"/>
        <end position="311"/>
    </location>
</feature>
<organism evidence="5 6">
    <name type="scientific">Trypanosoma conorhini</name>
    <dbReference type="NCBI Taxonomy" id="83891"/>
    <lineage>
        <taxon>Eukaryota</taxon>
        <taxon>Discoba</taxon>
        <taxon>Euglenozoa</taxon>
        <taxon>Kinetoplastea</taxon>
        <taxon>Metakinetoplastina</taxon>
        <taxon>Trypanosomatida</taxon>
        <taxon>Trypanosomatidae</taxon>
        <taxon>Trypanosoma</taxon>
    </lineage>
</organism>
<proteinExistence type="predicted"/>
<dbReference type="Gene3D" id="1.25.40.20">
    <property type="entry name" value="Ankyrin repeat-containing domain"/>
    <property type="match status" value="1"/>
</dbReference>
<dbReference type="Pfam" id="PF13637">
    <property type="entry name" value="Ank_4"/>
    <property type="match status" value="1"/>
</dbReference>
<dbReference type="Pfam" id="PF12796">
    <property type="entry name" value="Ank_2"/>
    <property type="match status" value="1"/>
</dbReference>
<evidence type="ECO:0000256" key="3">
    <source>
        <dbReference type="PROSITE-ProRule" id="PRU00023"/>
    </source>
</evidence>
<comment type="caution">
    <text evidence="5">The sequence shown here is derived from an EMBL/GenBank/DDBJ whole genome shotgun (WGS) entry which is preliminary data.</text>
</comment>
<keyword evidence="1" id="KW-0677">Repeat</keyword>
<dbReference type="RefSeq" id="XP_029231500.1">
    <property type="nucleotide sequence ID" value="XM_029368381.1"/>
</dbReference>
<dbReference type="AlphaFoldDB" id="A0A3R7NSB3"/>
<feature type="repeat" description="ANK" evidence="3">
    <location>
        <begin position="40"/>
        <end position="72"/>
    </location>
</feature>
<dbReference type="InterPro" id="IPR036770">
    <property type="entry name" value="Ankyrin_rpt-contain_sf"/>
</dbReference>
<evidence type="ECO:0000256" key="1">
    <source>
        <dbReference type="ARBA" id="ARBA00022737"/>
    </source>
</evidence>
<keyword evidence="2 3" id="KW-0040">ANK repeat</keyword>
<feature type="compositionally biased region" description="Polar residues" evidence="4">
    <location>
        <begin position="281"/>
        <end position="291"/>
    </location>
</feature>
<dbReference type="OrthoDB" id="194358at2759"/>
<evidence type="ECO:0000313" key="5">
    <source>
        <dbReference type="EMBL" id="RNF26294.1"/>
    </source>
</evidence>
<feature type="compositionally biased region" description="Basic and acidic residues" evidence="4">
    <location>
        <begin position="295"/>
        <end position="304"/>
    </location>
</feature>
<feature type="repeat" description="ANK" evidence="3">
    <location>
        <begin position="107"/>
        <end position="139"/>
    </location>
</feature>
<dbReference type="PANTHER" id="PTHR24171">
    <property type="entry name" value="ANKYRIN REPEAT DOMAIN-CONTAINING PROTEIN 39-RELATED"/>
    <property type="match status" value="1"/>
</dbReference>
<feature type="repeat" description="ANK" evidence="3">
    <location>
        <begin position="74"/>
        <end position="106"/>
    </location>
</feature>
<name>A0A3R7NSB3_9TRYP</name>
<dbReference type="PROSITE" id="PS50297">
    <property type="entry name" value="ANK_REP_REGION"/>
    <property type="match status" value="3"/>
</dbReference>
<dbReference type="PROSITE" id="PS50088">
    <property type="entry name" value="ANK_REPEAT"/>
    <property type="match status" value="3"/>
</dbReference>
<dbReference type="GeneID" id="40315054"/>
<sequence>MERGDDVVGAAFRQACQHGDLAAVQDFLRHGCALESAPCEGCTGLWLAAEAGRTEVVAFLCSKGANTNVARSPGGATALFVASQNGHTAVARLLLQFGADPNLGRDTGATPVFIAAQQGHLDLVRLLLDGGGNPATPNYQGVSPIMVAAHQGNFDCVQLLRGKGCDPCEVAMGRNKMEWAEAKGHGKDIAHAVMQGAVTHPGLEISEGKIPRCTAAAGGGNDSSGWNEQEDGALSTLGRMESETGEGENGRQEDSTFSLSKPRTGGIYEPQYLLRGRHPASSLSAVSQNPSREAVQGERERSKAPEVSSRGGVAFRASVGRLKFLVRREEEENESFRARQRGMLQTHHPRRVAAEPPPIDAQEIEARWEVWKRTLYEKLR</sequence>
<accession>A0A3R7NSB3</accession>
<feature type="region of interest" description="Disordered" evidence="4">
    <location>
        <begin position="239"/>
        <end position="264"/>
    </location>
</feature>
<dbReference type="SMART" id="SM00248">
    <property type="entry name" value="ANK"/>
    <property type="match status" value="4"/>
</dbReference>
<evidence type="ECO:0000256" key="2">
    <source>
        <dbReference type="ARBA" id="ARBA00023043"/>
    </source>
</evidence>
<feature type="region of interest" description="Disordered" evidence="4">
    <location>
        <begin position="331"/>
        <end position="358"/>
    </location>
</feature>
<dbReference type="SUPFAM" id="SSF48403">
    <property type="entry name" value="Ankyrin repeat"/>
    <property type="match status" value="1"/>
</dbReference>
<reference evidence="5 6" key="1">
    <citation type="journal article" date="2018" name="BMC Genomics">
        <title>Genomic comparison of Trypanosoma conorhini and Trypanosoma rangeli to Trypanosoma cruzi strains of high and low virulence.</title>
        <authorList>
            <person name="Bradwell K.R."/>
            <person name="Koparde V.N."/>
            <person name="Matveyev A.V."/>
            <person name="Serrano M.G."/>
            <person name="Alves J.M."/>
            <person name="Parikh H."/>
            <person name="Huang B."/>
            <person name="Lee V."/>
            <person name="Espinosa-Alvarez O."/>
            <person name="Ortiz P.A."/>
            <person name="Costa-Martins A.G."/>
            <person name="Teixeira M.M."/>
            <person name="Buck G.A."/>
        </authorList>
    </citation>
    <scope>NUCLEOTIDE SEQUENCE [LARGE SCALE GENOMIC DNA]</scope>
    <source>
        <strain evidence="5 6">025E</strain>
    </source>
</reference>
<dbReference type="InterPro" id="IPR002110">
    <property type="entry name" value="Ankyrin_rpt"/>
</dbReference>
<gene>
    <name evidence="5" type="ORF">Tco025E_01443</name>
</gene>
<dbReference type="EMBL" id="MKKU01000048">
    <property type="protein sequence ID" value="RNF26294.1"/>
    <property type="molecule type" value="Genomic_DNA"/>
</dbReference>
<evidence type="ECO:0000313" key="6">
    <source>
        <dbReference type="Proteomes" id="UP000284403"/>
    </source>
</evidence>